<protein>
    <recommendedName>
        <fullName evidence="3">SnoaL-like domain-containing protein</fullName>
    </recommendedName>
</protein>
<dbReference type="GeneID" id="89977287"/>
<dbReference type="AlphaFoldDB" id="A0AAV9MY16"/>
<dbReference type="Gene3D" id="3.10.450.50">
    <property type="match status" value="1"/>
</dbReference>
<comment type="caution">
    <text evidence="1">The sequence shown here is derived from an EMBL/GenBank/DDBJ whole genome shotgun (WGS) entry which is preliminary data.</text>
</comment>
<organism evidence="1 2">
    <name type="scientific">Exophiala bonariae</name>
    <dbReference type="NCBI Taxonomy" id="1690606"/>
    <lineage>
        <taxon>Eukaryota</taxon>
        <taxon>Fungi</taxon>
        <taxon>Dikarya</taxon>
        <taxon>Ascomycota</taxon>
        <taxon>Pezizomycotina</taxon>
        <taxon>Eurotiomycetes</taxon>
        <taxon>Chaetothyriomycetidae</taxon>
        <taxon>Chaetothyriales</taxon>
        <taxon>Herpotrichiellaceae</taxon>
        <taxon>Exophiala</taxon>
    </lineage>
</organism>
<accession>A0AAV9MY16</accession>
<reference evidence="1 2" key="1">
    <citation type="submission" date="2023-08" db="EMBL/GenBank/DDBJ databases">
        <title>Black Yeasts Isolated from many extreme environments.</title>
        <authorList>
            <person name="Coleine C."/>
            <person name="Stajich J.E."/>
            <person name="Selbmann L."/>
        </authorList>
    </citation>
    <scope>NUCLEOTIDE SEQUENCE [LARGE SCALE GENOMIC DNA]</scope>
    <source>
        <strain evidence="1 2">CCFEE 5792</strain>
    </source>
</reference>
<dbReference type="PANTHER" id="PTHR39598">
    <property type="entry name" value="AUSTINOL SYNTHESIS PROTEIN F-RELATED"/>
    <property type="match status" value="1"/>
</dbReference>
<dbReference type="RefSeq" id="XP_064701132.1">
    <property type="nucleotide sequence ID" value="XM_064852668.1"/>
</dbReference>
<keyword evidence="2" id="KW-1185">Reference proteome</keyword>
<dbReference type="SUPFAM" id="SSF54427">
    <property type="entry name" value="NTF2-like"/>
    <property type="match status" value="1"/>
</dbReference>
<evidence type="ECO:0000313" key="2">
    <source>
        <dbReference type="Proteomes" id="UP001358417"/>
    </source>
</evidence>
<gene>
    <name evidence="1" type="ORF">LTR84_009126</name>
</gene>
<evidence type="ECO:0000313" key="1">
    <source>
        <dbReference type="EMBL" id="KAK5045508.1"/>
    </source>
</evidence>
<dbReference type="PANTHER" id="PTHR39598:SF1">
    <property type="entry name" value="AUSTINOID BIOSYNTHESIS CLUSTERS PROTEIN F-RELATED"/>
    <property type="match status" value="1"/>
</dbReference>
<dbReference type="EMBL" id="JAVRRD010000036">
    <property type="protein sequence ID" value="KAK5045508.1"/>
    <property type="molecule type" value="Genomic_DNA"/>
</dbReference>
<dbReference type="Proteomes" id="UP001358417">
    <property type="component" value="Unassembled WGS sequence"/>
</dbReference>
<evidence type="ECO:0008006" key="3">
    <source>
        <dbReference type="Google" id="ProtNLM"/>
    </source>
</evidence>
<sequence length="146" mass="16303">MTRTRAQLLHMAKSLFEVYNKWNLEDIMALRTSDCTHNVLPSSLGQAPLDNNAFRQFVENLMIGIPKGFNFTIDEKAPLVDESAGKVIIFARSKAETVAGPYANEYIFVITVDESGTKIARVDEFVDATIVKEFLPRFEAAMAKVA</sequence>
<dbReference type="InterPro" id="IPR050977">
    <property type="entry name" value="Fungal_Meroterpenoid_Isomerase"/>
</dbReference>
<proteinExistence type="predicted"/>
<name>A0AAV9MY16_9EURO</name>
<dbReference type="InterPro" id="IPR032710">
    <property type="entry name" value="NTF2-like_dom_sf"/>
</dbReference>